<protein>
    <submittedName>
        <fullName evidence="1">Uncharacterized protein</fullName>
    </submittedName>
</protein>
<dbReference type="EMBL" id="QUSF01000005">
    <property type="protein sequence ID" value="RLW08967.1"/>
    <property type="molecule type" value="Genomic_DNA"/>
</dbReference>
<accession>A0A3L8SUS7</accession>
<comment type="caution">
    <text evidence="1">The sequence shown here is derived from an EMBL/GenBank/DDBJ whole genome shotgun (WGS) entry which is preliminary data.</text>
</comment>
<sequence length="80" mass="8961">MLAALRSGGRQLPAPQREVQGDLALVTQQLPRPMSRNVRQWVELSSPTERNALLAVLSMRNISPRHISVEDAFVNTESRL</sequence>
<evidence type="ECO:0000313" key="2">
    <source>
        <dbReference type="Proteomes" id="UP000276834"/>
    </source>
</evidence>
<reference evidence="1 2" key="1">
    <citation type="journal article" date="2018" name="Proc. R. Soc. B">
        <title>A non-coding region near Follistatin controls head colour polymorphism in the Gouldian finch.</title>
        <authorList>
            <person name="Toomey M.B."/>
            <person name="Marques C.I."/>
            <person name="Andrade P."/>
            <person name="Araujo P.M."/>
            <person name="Sabatino S."/>
            <person name="Gazda M.A."/>
            <person name="Afonso S."/>
            <person name="Lopes R.J."/>
            <person name="Corbo J.C."/>
            <person name="Carneiro M."/>
        </authorList>
    </citation>
    <scope>NUCLEOTIDE SEQUENCE [LARGE SCALE GENOMIC DNA]</scope>
    <source>
        <strain evidence="1">Red01</strain>
        <tissue evidence="1">Muscle</tissue>
    </source>
</reference>
<keyword evidence="2" id="KW-1185">Reference proteome</keyword>
<gene>
    <name evidence="1" type="ORF">DV515_00002587</name>
</gene>
<dbReference type="AlphaFoldDB" id="A0A3L8SUS7"/>
<proteinExistence type="predicted"/>
<name>A0A3L8SUS7_CHLGU</name>
<evidence type="ECO:0000313" key="1">
    <source>
        <dbReference type="EMBL" id="RLW08967.1"/>
    </source>
</evidence>
<organism evidence="1 2">
    <name type="scientific">Chloebia gouldiae</name>
    <name type="common">Gouldian finch</name>
    <name type="synonym">Erythrura gouldiae</name>
    <dbReference type="NCBI Taxonomy" id="44316"/>
    <lineage>
        <taxon>Eukaryota</taxon>
        <taxon>Metazoa</taxon>
        <taxon>Chordata</taxon>
        <taxon>Craniata</taxon>
        <taxon>Vertebrata</taxon>
        <taxon>Euteleostomi</taxon>
        <taxon>Archelosauria</taxon>
        <taxon>Archosauria</taxon>
        <taxon>Dinosauria</taxon>
        <taxon>Saurischia</taxon>
        <taxon>Theropoda</taxon>
        <taxon>Coelurosauria</taxon>
        <taxon>Aves</taxon>
        <taxon>Neognathae</taxon>
        <taxon>Neoaves</taxon>
        <taxon>Telluraves</taxon>
        <taxon>Australaves</taxon>
        <taxon>Passeriformes</taxon>
        <taxon>Passeroidea</taxon>
        <taxon>Passeridae</taxon>
        <taxon>Chloebia</taxon>
    </lineage>
</organism>
<dbReference type="Proteomes" id="UP000276834">
    <property type="component" value="Unassembled WGS sequence"/>
</dbReference>